<dbReference type="EMBL" id="CP015079">
    <property type="protein sequence ID" value="ANH39183.1"/>
    <property type="molecule type" value="Genomic_DNA"/>
</dbReference>
<dbReference type="Gene3D" id="3.40.50.12370">
    <property type="match status" value="1"/>
</dbReference>
<dbReference type="Pfam" id="PF00582">
    <property type="entry name" value="Usp"/>
    <property type="match status" value="2"/>
</dbReference>
<dbReference type="PANTHER" id="PTHR46268">
    <property type="entry name" value="STRESS RESPONSE PROTEIN NHAX"/>
    <property type="match status" value="1"/>
</dbReference>
<evidence type="ECO:0000256" key="2">
    <source>
        <dbReference type="SAM" id="MobiDB-lite"/>
    </source>
</evidence>
<dbReference type="RefSeq" id="WP_068110716.1">
    <property type="nucleotide sequence ID" value="NZ_CP015079.1"/>
</dbReference>
<organism evidence="4 5">
    <name type="scientific">Nocardioides dokdonensis FR1436</name>
    <dbReference type="NCBI Taxonomy" id="1300347"/>
    <lineage>
        <taxon>Bacteria</taxon>
        <taxon>Bacillati</taxon>
        <taxon>Actinomycetota</taxon>
        <taxon>Actinomycetes</taxon>
        <taxon>Propionibacteriales</taxon>
        <taxon>Nocardioidaceae</taxon>
        <taxon>Nocardioides</taxon>
    </lineage>
</organism>
<dbReference type="KEGG" id="ndk:I601_2767"/>
<evidence type="ECO:0000256" key="1">
    <source>
        <dbReference type="ARBA" id="ARBA00008791"/>
    </source>
</evidence>
<name>A0A1A9GNL4_9ACTN</name>
<evidence type="ECO:0000259" key="3">
    <source>
        <dbReference type="Pfam" id="PF00582"/>
    </source>
</evidence>
<proteinExistence type="inferred from homology"/>
<dbReference type="PANTHER" id="PTHR46268:SF6">
    <property type="entry name" value="UNIVERSAL STRESS PROTEIN UP12"/>
    <property type="match status" value="1"/>
</dbReference>
<dbReference type="SUPFAM" id="SSF52402">
    <property type="entry name" value="Adenine nucleotide alpha hydrolases-like"/>
    <property type="match status" value="2"/>
</dbReference>
<gene>
    <name evidence="4" type="ORF">I601_2767</name>
</gene>
<protein>
    <submittedName>
        <fullName evidence="4">Universal stress protein family protein</fullName>
    </submittedName>
</protein>
<sequence length="291" mass="30717">MATFPPSTTPVQPPTSARAHVLVAVGGSDPGPAARWAAHEARRSGTTVRLLHVAPHDLALEPGRAALRTAADVCRHESGDRVTVEADLVVGDPAQVLLDAAHDARLVVTGRRGSTSWHSTASISAELAARTPAPVCVVPPSWRAAEHGVVGVGLDQERPDRRSLTEAVRRARLERAVLRVLVYRPGSLAPDRGEGTDDLRRRARAVLADCGGDACDVEITMGAGHPASQLLEVAASTDLLVLGRRRRGDDHPTYLGPVALAVLSRAACPVLLGSPGPTEDPRRRGADHARR</sequence>
<dbReference type="AlphaFoldDB" id="A0A1A9GNL4"/>
<evidence type="ECO:0000313" key="4">
    <source>
        <dbReference type="EMBL" id="ANH39183.1"/>
    </source>
</evidence>
<comment type="similarity">
    <text evidence="1">Belongs to the universal stress protein A family.</text>
</comment>
<feature type="region of interest" description="Disordered" evidence="2">
    <location>
        <begin position="271"/>
        <end position="291"/>
    </location>
</feature>
<accession>A0A1A9GNL4</accession>
<feature type="compositionally biased region" description="Basic and acidic residues" evidence="2">
    <location>
        <begin position="279"/>
        <end position="291"/>
    </location>
</feature>
<keyword evidence="5" id="KW-1185">Reference proteome</keyword>
<dbReference type="OrthoDB" id="5143389at2"/>
<feature type="domain" description="UspA" evidence="3">
    <location>
        <begin position="150"/>
        <end position="272"/>
    </location>
</feature>
<dbReference type="PATRIC" id="fig|1300347.3.peg.2762"/>
<feature type="domain" description="UspA" evidence="3">
    <location>
        <begin position="20"/>
        <end position="139"/>
    </location>
</feature>
<evidence type="ECO:0000313" key="5">
    <source>
        <dbReference type="Proteomes" id="UP000077868"/>
    </source>
</evidence>
<dbReference type="Proteomes" id="UP000077868">
    <property type="component" value="Chromosome"/>
</dbReference>
<dbReference type="InterPro" id="IPR006016">
    <property type="entry name" value="UspA"/>
</dbReference>
<dbReference type="STRING" id="1300347.I601_2767"/>
<reference evidence="4 5" key="1">
    <citation type="submission" date="2016-03" db="EMBL/GenBank/DDBJ databases">
        <title>Complete genome sequence of a soil Actinobacterium, Nocardioides dokdonensis FR1436.</title>
        <authorList>
            <person name="Kwon S.-K."/>
            <person name="Kim K."/>
            <person name="Kim J.F."/>
        </authorList>
    </citation>
    <scope>NUCLEOTIDE SEQUENCE [LARGE SCALE GENOMIC DNA]</scope>
    <source>
        <strain evidence="4 5">FR1436</strain>
    </source>
</reference>
<dbReference type="CDD" id="cd00293">
    <property type="entry name" value="USP-like"/>
    <property type="match status" value="2"/>
</dbReference>